<reference evidence="2" key="5">
    <citation type="submission" date="2025-09" db="UniProtKB">
        <authorList>
            <consortium name="Ensembl"/>
        </authorList>
    </citation>
    <scope>IDENTIFICATION</scope>
</reference>
<evidence type="ECO:0000313" key="3">
    <source>
        <dbReference type="Proteomes" id="UP000314986"/>
    </source>
</evidence>
<dbReference type="KEGG" id="cmk:103187162"/>
<accession>A0A4W3I680</accession>
<dbReference type="AlphaFoldDB" id="A0A4W3I680"/>
<reference evidence="3" key="1">
    <citation type="journal article" date="2006" name="Science">
        <title>Ancient noncoding elements conserved in the human genome.</title>
        <authorList>
            <person name="Venkatesh B."/>
            <person name="Kirkness E.F."/>
            <person name="Loh Y.H."/>
            <person name="Halpern A.L."/>
            <person name="Lee A.P."/>
            <person name="Johnson J."/>
            <person name="Dandona N."/>
            <person name="Viswanathan L.D."/>
            <person name="Tay A."/>
            <person name="Venter J.C."/>
            <person name="Strausberg R.L."/>
            <person name="Brenner S."/>
        </authorList>
    </citation>
    <scope>NUCLEOTIDE SEQUENCE [LARGE SCALE GENOMIC DNA]</scope>
</reference>
<feature type="chain" id="PRO_5021502084" description="Apelin receptor early endogenous ligand" evidence="1">
    <location>
        <begin position="23"/>
        <end position="54"/>
    </location>
</feature>
<sequence>MRFQHLLHIILLLCTSLLLISGQKSGNSWRRKKMQRRNCWHRRCLPFHSRVPFP</sequence>
<dbReference type="GO" id="GO:0031704">
    <property type="term" value="F:apelin receptor binding"/>
    <property type="evidence" value="ECO:0007669"/>
    <property type="project" value="InterPro"/>
</dbReference>
<dbReference type="RefSeq" id="XP_042193810.1">
    <property type="nucleotide sequence ID" value="XM_042337876.1"/>
</dbReference>
<keyword evidence="1" id="KW-0732">Signal</keyword>
<dbReference type="CDD" id="cd20244">
    <property type="entry name" value="Toddler"/>
    <property type="match status" value="1"/>
</dbReference>
<reference evidence="3" key="3">
    <citation type="journal article" date="2014" name="Nature">
        <title>Elephant shark genome provides unique insights into gnathostome evolution.</title>
        <authorList>
            <consortium name="International Elephant Shark Genome Sequencing Consortium"/>
            <person name="Venkatesh B."/>
            <person name="Lee A.P."/>
            <person name="Ravi V."/>
            <person name="Maurya A.K."/>
            <person name="Lian M.M."/>
            <person name="Swann J.B."/>
            <person name="Ohta Y."/>
            <person name="Flajnik M.F."/>
            <person name="Sutoh Y."/>
            <person name="Kasahara M."/>
            <person name="Hoon S."/>
            <person name="Gangu V."/>
            <person name="Roy S.W."/>
            <person name="Irimia M."/>
            <person name="Korzh V."/>
            <person name="Kondrychyn I."/>
            <person name="Lim Z.W."/>
            <person name="Tay B.H."/>
            <person name="Tohari S."/>
            <person name="Kong K.W."/>
            <person name="Ho S."/>
            <person name="Lorente-Galdos B."/>
            <person name="Quilez J."/>
            <person name="Marques-Bonet T."/>
            <person name="Raney B.J."/>
            <person name="Ingham P.W."/>
            <person name="Tay A."/>
            <person name="Hillier L.W."/>
            <person name="Minx P."/>
            <person name="Boehm T."/>
            <person name="Wilson R.K."/>
            <person name="Brenner S."/>
            <person name="Warren W.C."/>
        </authorList>
    </citation>
    <scope>NUCLEOTIDE SEQUENCE [LARGE SCALE GENOMIC DNA]</scope>
</reference>
<dbReference type="Ensembl" id="ENSCMIT00000022936.1">
    <property type="protein sequence ID" value="ENSCMIP00000022548.1"/>
    <property type="gene ID" value="ENSCMIG00000010151.1"/>
</dbReference>
<dbReference type="GeneID" id="103187162"/>
<gene>
    <name evidence="2" type="primary">apela</name>
</gene>
<evidence type="ECO:0000256" key="1">
    <source>
        <dbReference type="SAM" id="SignalP"/>
    </source>
</evidence>
<dbReference type="GO" id="GO:0007507">
    <property type="term" value="P:heart development"/>
    <property type="evidence" value="ECO:0007669"/>
    <property type="project" value="InterPro"/>
</dbReference>
<dbReference type="InterPro" id="IPR047853">
    <property type="entry name" value="ELA"/>
</dbReference>
<name>A0A4W3I680_CALMI</name>
<dbReference type="CTD" id="100506013"/>
<dbReference type="Proteomes" id="UP000314986">
    <property type="component" value="Unassembled WGS sequence"/>
</dbReference>
<feature type="signal peptide" evidence="1">
    <location>
        <begin position="1"/>
        <end position="22"/>
    </location>
</feature>
<protein>
    <recommendedName>
        <fullName evidence="4">Apelin receptor early endogenous ligand</fullName>
    </recommendedName>
</protein>
<dbReference type="OrthoDB" id="9922869at2759"/>
<proteinExistence type="predicted"/>
<keyword evidence="3" id="KW-1185">Reference proteome</keyword>
<reference evidence="2" key="4">
    <citation type="submission" date="2025-08" db="UniProtKB">
        <authorList>
            <consortium name="Ensembl"/>
        </authorList>
    </citation>
    <scope>IDENTIFICATION</scope>
</reference>
<dbReference type="InParanoid" id="A0A4W3I680"/>
<dbReference type="Pfam" id="PF22050">
    <property type="entry name" value="Toddler"/>
    <property type="match status" value="1"/>
</dbReference>
<evidence type="ECO:0008006" key="4">
    <source>
        <dbReference type="Google" id="ProtNLM"/>
    </source>
</evidence>
<evidence type="ECO:0000313" key="2">
    <source>
        <dbReference type="Ensembl" id="ENSCMIP00000022548.1"/>
    </source>
</evidence>
<dbReference type="STRING" id="7868.ENSCMIP00000022548"/>
<dbReference type="OMA" id="GCSHRRC"/>
<organism evidence="2 3">
    <name type="scientific">Callorhinchus milii</name>
    <name type="common">Ghost shark</name>
    <dbReference type="NCBI Taxonomy" id="7868"/>
    <lineage>
        <taxon>Eukaryota</taxon>
        <taxon>Metazoa</taxon>
        <taxon>Chordata</taxon>
        <taxon>Craniata</taxon>
        <taxon>Vertebrata</taxon>
        <taxon>Chondrichthyes</taxon>
        <taxon>Holocephali</taxon>
        <taxon>Chimaeriformes</taxon>
        <taxon>Callorhinchidae</taxon>
        <taxon>Callorhinchus</taxon>
    </lineage>
</organism>
<dbReference type="GO" id="GO:0060183">
    <property type="term" value="P:apelin receptor signaling pathway"/>
    <property type="evidence" value="ECO:0007669"/>
    <property type="project" value="InterPro"/>
</dbReference>
<reference evidence="3" key="2">
    <citation type="journal article" date="2007" name="PLoS Biol.">
        <title>Survey sequencing and comparative analysis of the elephant shark (Callorhinchus milii) genome.</title>
        <authorList>
            <person name="Venkatesh B."/>
            <person name="Kirkness E.F."/>
            <person name="Loh Y.H."/>
            <person name="Halpern A.L."/>
            <person name="Lee A.P."/>
            <person name="Johnson J."/>
            <person name="Dandona N."/>
            <person name="Viswanathan L.D."/>
            <person name="Tay A."/>
            <person name="Venter J.C."/>
            <person name="Strausberg R.L."/>
            <person name="Brenner S."/>
        </authorList>
    </citation>
    <scope>NUCLEOTIDE SEQUENCE [LARGE SCALE GENOMIC DNA]</scope>
</reference>